<accession>A0A6V8PS81</accession>
<name>A0A6V8PS81_9ACTN</name>
<proteinExistence type="predicted"/>
<protein>
    <submittedName>
        <fullName evidence="1">Uncharacterized protein</fullName>
    </submittedName>
</protein>
<dbReference type="AlphaFoldDB" id="A0A6V8PS81"/>
<reference evidence="1 2" key="1">
    <citation type="journal article" date="2020" name="Front. Microbiol.">
        <title>Single-cell genomics of novel Actinobacteria with the Wood-Ljungdahl pathway discovered in a serpentinizing system.</title>
        <authorList>
            <person name="Merino N."/>
            <person name="Kawai M."/>
            <person name="Boyd E.S."/>
            <person name="Colman D.R."/>
            <person name="McGlynn S.E."/>
            <person name="Nealson K.H."/>
            <person name="Kurokawa K."/>
            <person name="Hongoh Y."/>
        </authorList>
    </citation>
    <scope>NUCLEOTIDE SEQUENCE [LARGE SCALE GENOMIC DNA]</scope>
    <source>
        <strain evidence="1 2">S43</strain>
    </source>
</reference>
<dbReference type="Proteomes" id="UP000576480">
    <property type="component" value="Unassembled WGS sequence"/>
</dbReference>
<dbReference type="EMBL" id="BLSB01000056">
    <property type="protein sequence ID" value="GFP35147.1"/>
    <property type="molecule type" value="Genomic_DNA"/>
</dbReference>
<feature type="non-terminal residue" evidence="1">
    <location>
        <position position="34"/>
    </location>
</feature>
<gene>
    <name evidence="1" type="ORF">HKBW3S43_00939</name>
</gene>
<comment type="caution">
    <text evidence="1">The sequence shown here is derived from an EMBL/GenBank/DDBJ whole genome shotgun (WGS) entry which is preliminary data.</text>
</comment>
<sequence length="34" mass="4266">MKHNIDSFLTVSLHFGYNLRYERYREFTGKSRLW</sequence>
<organism evidence="1 2">
    <name type="scientific">Candidatus Hakubella thermalkaliphila</name>
    <dbReference type="NCBI Taxonomy" id="2754717"/>
    <lineage>
        <taxon>Bacteria</taxon>
        <taxon>Bacillati</taxon>
        <taxon>Actinomycetota</taxon>
        <taxon>Actinomycetota incertae sedis</taxon>
        <taxon>Candidatus Hakubellales</taxon>
        <taxon>Candidatus Hakubellaceae</taxon>
        <taxon>Candidatus Hakubella</taxon>
    </lineage>
</organism>
<evidence type="ECO:0000313" key="1">
    <source>
        <dbReference type="EMBL" id="GFP35147.1"/>
    </source>
</evidence>
<evidence type="ECO:0000313" key="2">
    <source>
        <dbReference type="Proteomes" id="UP000576480"/>
    </source>
</evidence>